<keyword evidence="2" id="KW-1185">Reference proteome</keyword>
<gene>
    <name evidence="1" type="ORF">FB460_1844</name>
</gene>
<comment type="caution">
    <text evidence="1">The sequence shown here is derived from an EMBL/GenBank/DDBJ whole genome shotgun (WGS) entry which is preliminary data.</text>
</comment>
<evidence type="ECO:0000313" key="1">
    <source>
        <dbReference type="EMBL" id="TQL57993.1"/>
    </source>
</evidence>
<protein>
    <submittedName>
        <fullName evidence="1">Uncharacterized protein</fullName>
    </submittedName>
</protein>
<dbReference type="Gene3D" id="1.25.40.20">
    <property type="entry name" value="Ankyrin repeat-containing domain"/>
    <property type="match status" value="1"/>
</dbReference>
<dbReference type="Proteomes" id="UP000316196">
    <property type="component" value="Unassembled WGS sequence"/>
</dbReference>
<dbReference type="AlphaFoldDB" id="A0A542ZCA8"/>
<dbReference type="RefSeq" id="WP_142093810.1">
    <property type="nucleotide sequence ID" value="NZ_BAAAMD010000004.1"/>
</dbReference>
<proteinExistence type="predicted"/>
<sequence>MSNDLHLDIPQLTRALAKHPPRIPLPEVPDLWSAFRAASVVAPLQDQAPKRARTPVPFGQGLTGTPPAGYGCGPAFLTASKKVHGHPTSFLRVFVSLPEQLETPRTGKDRVRLTGRQVLTAIPEGWGLQIVAGGVKHWILPEVVAHEARRASEEIERDQRAAAHHWGLSVDPDAGGGFTRTRSVDGLETWLAGLGDLGDAKIRLLFRQMGERWEARGWAELGPDPIPETRLVSFLDHGLPATCKDADASDLVEFAAPPPAMIEALQQWRADDAWPGFGTWLSAVFTIDVSDAAPTLTMMRQHINSDHLPAFDPPLTAADLQCEQRRNPRTAWWMPDWFLVSLRPDTEEAALPEAEIPAPPSGVDAERYLKQLDRAPAQPASPRDPLRLGDFLDLKDQIQKLGARGFLANHESELPWLAAEFRRIAAPPDEEPISGLGNLLHIALRIRNDDEGRQQLVRALLAAGWPVSTCRAGSYNELLIFLDSAVPDDVEDYVELIMLLLRAGCHPSLMDRFGQRLLTRLGTPRMTRHDLKPVLDVVFSRDDLELTRIDSSGGSALRVVRQRRRVMPDRANRVLAWLMHHGHHVPFLGEDPKTTVLV</sequence>
<name>A0A542ZCA8_9ACTN</name>
<organism evidence="1 2">
    <name type="scientific">Propioniferax innocua</name>
    <dbReference type="NCBI Taxonomy" id="1753"/>
    <lineage>
        <taxon>Bacteria</taxon>
        <taxon>Bacillati</taxon>
        <taxon>Actinomycetota</taxon>
        <taxon>Actinomycetes</taxon>
        <taxon>Propionibacteriales</taxon>
        <taxon>Propionibacteriaceae</taxon>
        <taxon>Propioniferax</taxon>
    </lineage>
</organism>
<reference evidence="1 2" key="1">
    <citation type="submission" date="2019-06" db="EMBL/GenBank/DDBJ databases">
        <title>Sequencing the genomes of 1000 actinobacteria strains.</title>
        <authorList>
            <person name="Klenk H.-P."/>
        </authorList>
    </citation>
    <scope>NUCLEOTIDE SEQUENCE [LARGE SCALE GENOMIC DNA]</scope>
    <source>
        <strain evidence="1 2">DSM 8251</strain>
    </source>
</reference>
<dbReference type="InterPro" id="IPR036770">
    <property type="entry name" value="Ankyrin_rpt-contain_sf"/>
</dbReference>
<accession>A0A542ZCA8</accession>
<dbReference type="EMBL" id="VFOR01000002">
    <property type="protein sequence ID" value="TQL57993.1"/>
    <property type="molecule type" value="Genomic_DNA"/>
</dbReference>
<evidence type="ECO:0000313" key="2">
    <source>
        <dbReference type="Proteomes" id="UP000316196"/>
    </source>
</evidence>
<dbReference type="OrthoDB" id="6957847at2"/>